<feature type="region of interest" description="Disordered" evidence="8">
    <location>
        <begin position="1"/>
        <end position="43"/>
    </location>
</feature>
<dbReference type="EMBL" id="BAAAHP010000006">
    <property type="protein sequence ID" value="GAA0920599.1"/>
    <property type="molecule type" value="Genomic_DNA"/>
</dbReference>
<organism evidence="10 11">
    <name type="scientific">Pseudonocardia zijingensis</name>
    <dbReference type="NCBI Taxonomy" id="153376"/>
    <lineage>
        <taxon>Bacteria</taxon>
        <taxon>Bacillati</taxon>
        <taxon>Actinomycetota</taxon>
        <taxon>Actinomycetes</taxon>
        <taxon>Pseudonocardiales</taxon>
        <taxon>Pseudonocardiaceae</taxon>
        <taxon>Pseudonocardia</taxon>
    </lineage>
</organism>
<evidence type="ECO:0000256" key="6">
    <source>
        <dbReference type="ARBA" id="ARBA00022989"/>
    </source>
</evidence>
<keyword evidence="2" id="KW-1003">Cell membrane</keyword>
<evidence type="ECO:0000256" key="2">
    <source>
        <dbReference type="ARBA" id="ARBA00022475"/>
    </source>
</evidence>
<reference evidence="11" key="1">
    <citation type="journal article" date="2019" name="Int. J. Syst. Evol. Microbiol.">
        <title>The Global Catalogue of Microorganisms (GCM) 10K type strain sequencing project: providing services to taxonomists for standard genome sequencing and annotation.</title>
        <authorList>
            <consortium name="The Broad Institute Genomics Platform"/>
            <consortium name="The Broad Institute Genome Sequencing Center for Infectious Disease"/>
            <person name="Wu L."/>
            <person name="Ma J."/>
        </authorList>
    </citation>
    <scope>NUCLEOTIDE SEQUENCE [LARGE SCALE GENOMIC DNA]</scope>
    <source>
        <strain evidence="11">JCM 11117</strain>
    </source>
</reference>
<evidence type="ECO:0000256" key="5">
    <source>
        <dbReference type="ARBA" id="ARBA00022692"/>
    </source>
</evidence>
<evidence type="ECO:0000256" key="1">
    <source>
        <dbReference type="ARBA" id="ARBA00004651"/>
    </source>
</evidence>
<evidence type="ECO:0000256" key="9">
    <source>
        <dbReference type="SAM" id="Phobius"/>
    </source>
</evidence>
<evidence type="ECO:0000313" key="10">
    <source>
        <dbReference type="EMBL" id="GAA0920599.1"/>
    </source>
</evidence>
<feature type="compositionally biased region" description="Polar residues" evidence="8">
    <location>
        <begin position="1"/>
        <end position="12"/>
    </location>
</feature>
<keyword evidence="11" id="KW-1185">Reference proteome</keyword>
<name>A0ABP3ZG53_9PSEU</name>
<evidence type="ECO:0008006" key="12">
    <source>
        <dbReference type="Google" id="ProtNLM"/>
    </source>
</evidence>
<protein>
    <recommendedName>
        <fullName evidence="12">4-amino-4-deoxy-L-arabinose transferase-like glycosyltransferase</fullName>
    </recommendedName>
</protein>
<gene>
    <name evidence="10" type="ORF">GCM10009559_03240</name>
</gene>
<dbReference type="PANTHER" id="PTHR33908:SF11">
    <property type="entry name" value="MEMBRANE PROTEIN"/>
    <property type="match status" value="1"/>
</dbReference>
<evidence type="ECO:0000256" key="8">
    <source>
        <dbReference type="SAM" id="MobiDB-lite"/>
    </source>
</evidence>
<feature type="transmembrane region" description="Helical" evidence="9">
    <location>
        <begin position="421"/>
        <end position="441"/>
    </location>
</feature>
<feature type="compositionally biased region" description="Basic and acidic residues" evidence="8">
    <location>
        <begin position="21"/>
        <end position="31"/>
    </location>
</feature>
<evidence type="ECO:0000256" key="4">
    <source>
        <dbReference type="ARBA" id="ARBA00022679"/>
    </source>
</evidence>
<sequence>MSSNTDTVQQPGNAALGLLPRGEEHPPHAGAEHAAPPPIRPRKARRQLPTEVLVVFGSALIAGITMLWNIASSPDTMYDEVSYVTAARNVAQDWQLTWSNSPVFVHPPMSFLAQAAWLRLLGLERAPLQESLVAGRVLAAGVLVFTILLISLVAAYLTHRAGRRRALLLVGVVVVLLATDPILLRYGRMGLIESFALFSSMLTLCAAIWLRNRPPSVYVPIVGLATGLALLTKEMAIFMVATPLVYALLERNRRHALKALGAVSAGSALWAFAFTAWPLQLGLWSEFADVKLLLFKRLLGLVKTTGWNRPGFGFGTFLSEVLAKATDYGTTYLLLATGGLALLWLFFHRGESPYRWLFAWLLTSYAFGSYMVAFGTLNEHLFVYLLPAAVTGTVLVGDAIIARRVASLRARGVTVGRARPVVLLPVLALVALVGFSADSWARSYLPAGDGIVRAAAYVQNNEEPCSVVNAMTSAGAWAPLMPGRVVTDFGSAEAALSHGIHLFYLNEKDAKLGYAHPELPAYVKANGFRVESFASKTYQGIELWSVASDPYDPLADTDLIKDGKFVTTVGSRCGGFAVLDGPAGGFAGGWDELGGKAVAGPPLTRSWSQNGGSIQVFTGAALSASGQIATAMPIVATLASAHADVYNRADLPPVTQPTGSRNPADTLALVVDPAIRTAYFGTADNPPAAAVERARARFGDPIGPATQMGDGVLRQAFANGVFERPDPAGPARLAAIGRLAIDTGVLAPPQDATTPDPAPPLVDEQGPAKPTTVRPFVSALCAALALWTVVAALLLGFRLLRTRRAAGPHPWSAR</sequence>
<dbReference type="Proteomes" id="UP001499967">
    <property type="component" value="Unassembled WGS sequence"/>
</dbReference>
<feature type="region of interest" description="Disordered" evidence="8">
    <location>
        <begin position="747"/>
        <end position="767"/>
    </location>
</feature>
<keyword evidence="7 9" id="KW-0472">Membrane</keyword>
<feature type="transmembrane region" description="Helical" evidence="9">
    <location>
        <begin position="354"/>
        <end position="375"/>
    </location>
</feature>
<keyword evidence="5 9" id="KW-0812">Transmembrane</keyword>
<feature type="transmembrane region" description="Helical" evidence="9">
    <location>
        <begin position="381"/>
        <end position="401"/>
    </location>
</feature>
<keyword evidence="6 9" id="KW-1133">Transmembrane helix</keyword>
<dbReference type="InterPro" id="IPR050297">
    <property type="entry name" value="LipidA_mod_glycosyltrf_83"/>
</dbReference>
<feature type="transmembrane region" description="Helical" evidence="9">
    <location>
        <begin position="133"/>
        <end position="154"/>
    </location>
</feature>
<accession>A0ABP3ZG53</accession>
<proteinExistence type="predicted"/>
<evidence type="ECO:0000256" key="3">
    <source>
        <dbReference type="ARBA" id="ARBA00022676"/>
    </source>
</evidence>
<feature type="transmembrane region" description="Helical" evidence="9">
    <location>
        <begin position="328"/>
        <end position="347"/>
    </location>
</feature>
<feature type="transmembrane region" description="Helical" evidence="9">
    <location>
        <begin position="217"/>
        <end position="249"/>
    </location>
</feature>
<feature type="transmembrane region" description="Helical" evidence="9">
    <location>
        <begin position="256"/>
        <end position="277"/>
    </location>
</feature>
<dbReference type="RefSeq" id="WP_343938048.1">
    <property type="nucleotide sequence ID" value="NZ_BAAAHP010000006.1"/>
</dbReference>
<feature type="transmembrane region" description="Helical" evidence="9">
    <location>
        <begin position="52"/>
        <end position="71"/>
    </location>
</feature>
<dbReference type="PANTHER" id="PTHR33908">
    <property type="entry name" value="MANNOSYLTRANSFERASE YKCB-RELATED"/>
    <property type="match status" value="1"/>
</dbReference>
<evidence type="ECO:0000256" key="7">
    <source>
        <dbReference type="ARBA" id="ARBA00023136"/>
    </source>
</evidence>
<feature type="transmembrane region" description="Helical" evidence="9">
    <location>
        <begin position="776"/>
        <end position="797"/>
    </location>
</feature>
<keyword evidence="4" id="KW-0808">Transferase</keyword>
<evidence type="ECO:0000313" key="11">
    <source>
        <dbReference type="Proteomes" id="UP001499967"/>
    </source>
</evidence>
<comment type="caution">
    <text evidence="10">The sequence shown here is derived from an EMBL/GenBank/DDBJ whole genome shotgun (WGS) entry which is preliminary data.</text>
</comment>
<keyword evidence="3" id="KW-0328">Glycosyltransferase</keyword>
<feature type="transmembrane region" description="Helical" evidence="9">
    <location>
        <begin position="166"/>
        <end position="184"/>
    </location>
</feature>
<comment type="subcellular location">
    <subcellularLocation>
        <location evidence="1">Cell membrane</location>
        <topology evidence="1">Multi-pass membrane protein</topology>
    </subcellularLocation>
</comment>